<dbReference type="EMBL" id="FOZM01000005">
    <property type="protein sequence ID" value="SFS22359.1"/>
    <property type="molecule type" value="Genomic_DNA"/>
</dbReference>
<gene>
    <name evidence="2" type="ORF">SAMN05444714_3262</name>
</gene>
<dbReference type="AlphaFoldDB" id="A0A1I6N335"/>
<evidence type="ECO:0000313" key="2">
    <source>
        <dbReference type="EMBL" id="SFS22359.1"/>
    </source>
</evidence>
<evidence type="ECO:0000313" key="3">
    <source>
        <dbReference type="Proteomes" id="UP000198926"/>
    </source>
</evidence>
<feature type="compositionally biased region" description="Polar residues" evidence="1">
    <location>
        <begin position="19"/>
        <end position="29"/>
    </location>
</feature>
<keyword evidence="3" id="KW-1185">Reference proteome</keyword>
<protein>
    <submittedName>
        <fullName evidence="2">Uncharacterized protein</fullName>
    </submittedName>
</protein>
<accession>A0A1I6N335</accession>
<organism evidence="2 3">
    <name type="scientific">Yoonia litorea</name>
    <dbReference type="NCBI Taxonomy" id="1123755"/>
    <lineage>
        <taxon>Bacteria</taxon>
        <taxon>Pseudomonadati</taxon>
        <taxon>Pseudomonadota</taxon>
        <taxon>Alphaproteobacteria</taxon>
        <taxon>Rhodobacterales</taxon>
        <taxon>Paracoccaceae</taxon>
        <taxon>Yoonia</taxon>
    </lineage>
</organism>
<evidence type="ECO:0000256" key="1">
    <source>
        <dbReference type="SAM" id="MobiDB-lite"/>
    </source>
</evidence>
<dbReference type="Proteomes" id="UP000198926">
    <property type="component" value="Unassembled WGS sequence"/>
</dbReference>
<sequence length="29" mass="3432">MQDCPQFYGGDYKQAEPKANQNRWTTIIQ</sequence>
<name>A0A1I6N335_9RHOB</name>
<proteinExistence type="predicted"/>
<feature type="region of interest" description="Disordered" evidence="1">
    <location>
        <begin position="1"/>
        <end position="29"/>
    </location>
</feature>
<dbReference type="STRING" id="1123755.SAMN05444714_3262"/>
<reference evidence="2 3" key="1">
    <citation type="submission" date="2016-10" db="EMBL/GenBank/DDBJ databases">
        <authorList>
            <person name="de Groot N.N."/>
        </authorList>
    </citation>
    <scope>NUCLEOTIDE SEQUENCE [LARGE SCALE GENOMIC DNA]</scope>
    <source>
        <strain evidence="2 3">DSM 29433</strain>
    </source>
</reference>